<gene>
    <name evidence="3" type="ORF">FH972_011088</name>
</gene>
<dbReference type="PANTHER" id="PTHR34059">
    <property type="entry name" value="EXPRESSED PROTEIN"/>
    <property type="match status" value="1"/>
</dbReference>
<feature type="region of interest" description="Disordered" evidence="1">
    <location>
        <begin position="547"/>
        <end position="566"/>
    </location>
</feature>
<feature type="compositionally biased region" description="Low complexity" evidence="1">
    <location>
        <begin position="332"/>
        <end position="359"/>
    </location>
</feature>
<dbReference type="OrthoDB" id="1080706at2759"/>
<feature type="region of interest" description="Disordered" evidence="1">
    <location>
        <begin position="283"/>
        <end position="318"/>
    </location>
</feature>
<reference evidence="3 4" key="1">
    <citation type="submission" date="2019-06" db="EMBL/GenBank/DDBJ databases">
        <title>A chromosomal-level reference genome of Carpinus fangiana (Coryloideae, Betulaceae).</title>
        <authorList>
            <person name="Yang X."/>
            <person name="Wang Z."/>
            <person name="Zhang L."/>
            <person name="Hao G."/>
            <person name="Liu J."/>
            <person name="Yang Y."/>
        </authorList>
    </citation>
    <scope>NUCLEOTIDE SEQUENCE [LARGE SCALE GENOMIC DNA]</scope>
    <source>
        <strain evidence="3">Cfa_2016G</strain>
        <tissue evidence="3">Leaf</tissue>
    </source>
</reference>
<keyword evidence="4" id="KW-1185">Reference proteome</keyword>
<dbReference type="InterPro" id="IPR008480">
    <property type="entry name" value="DUF761_pln"/>
</dbReference>
<sequence>MADSSPYTKTHFPFSERNSPIQPKPKCQGKSFTNFLCKSLFFALFLVVLPMFPSQAPDFVSQTIVAKFWELIHLLFIGIAVSYGLFGRRKVDMGIEETHSSFDTSQSYVSRMFNVSSIFEDGFENPCGSDEKRLIHSWNTQYVESEDLIVSSGVEEQQKPQFSMSENGFENPYGCDPNNVAQAWNSQYFQGEPMVVLAQPNYGLDDLGKPVSIIDNKPLGLPIRSLKSTARKLNNPEFINGSESGHSGSKGSSNSSDRSKFGNFGDLDPMNLEQKFNEAAAAAASAASPIPWRSRSKRMEMREKEGAASHPSHFRPLSVDETQFESLKSRSFRSTGSFSSQNSSISPSNSISSDLLNSSMEDLGENKIFHRPSPEASPSPPKPTNGKASLNGLHSRHYSIGSMSRKDASRRPSPEASPSPPKPSNGKASLNGLHSRHYSIGSMPRKDASRNSENESKEWSKGRREDPLGGEDNGTDSLKSYMNPASLTKAPTRGKSVRTIRASGLTAVAGAMKNEEILQNQIDDKSKKKRENLKEAYMRKDKAKVGPDSLMIDTSKQNLDNFSPMPKETFSKYHKMEKEEFHENVAVGFEENSDNEAGNFQVSSEAYDVSGSVNDAAPDSDEVDKKAGEFIAKFREQIMLQKMASIERSRGLHTGGNYFR</sequence>
<keyword evidence="2" id="KW-0812">Transmembrane</keyword>
<feature type="compositionally biased region" description="Polar residues" evidence="1">
    <location>
        <begin position="552"/>
        <end position="561"/>
    </location>
</feature>
<dbReference type="PANTHER" id="PTHR34059:SF6">
    <property type="entry name" value="DUF4408 DOMAIN-CONTAINING PROTEIN"/>
    <property type="match status" value="1"/>
</dbReference>
<evidence type="ECO:0000313" key="3">
    <source>
        <dbReference type="EMBL" id="KAE8038594.1"/>
    </source>
</evidence>
<organism evidence="3 4">
    <name type="scientific">Carpinus fangiana</name>
    <dbReference type="NCBI Taxonomy" id="176857"/>
    <lineage>
        <taxon>Eukaryota</taxon>
        <taxon>Viridiplantae</taxon>
        <taxon>Streptophyta</taxon>
        <taxon>Embryophyta</taxon>
        <taxon>Tracheophyta</taxon>
        <taxon>Spermatophyta</taxon>
        <taxon>Magnoliopsida</taxon>
        <taxon>eudicotyledons</taxon>
        <taxon>Gunneridae</taxon>
        <taxon>Pentapetalae</taxon>
        <taxon>rosids</taxon>
        <taxon>fabids</taxon>
        <taxon>Fagales</taxon>
        <taxon>Betulaceae</taxon>
        <taxon>Carpinus</taxon>
    </lineage>
</organism>
<feature type="region of interest" description="Disordered" evidence="1">
    <location>
        <begin position="235"/>
        <end position="267"/>
    </location>
</feature>
<accession>A0A660KS21</accession>
<dbReference type="EMBL" id="CM017324">
    <property type="protein sequence ID" value="KAE8038594.1"/>
    <property type="molecule type" value="Genomic_DNA"/>
</dbReference>
<feature type="compositionally biased region" description="Low complexity" evidence="1">
    <location>
        <begin position="241"/>
        <end position="256"/>
    </location>
</feature>
<name>A0A660KS21_9ROSI</name>
<feature type="region of interest" description="Disordered" evidence="1">
    <location>
        <begin position="330"/>
        <end position="498"/>
    </location>
</feature>
<proteinExistence type="predicted"/>
<keyword evidence="2" id="KW-0472">Membrane</keyword>
<protein>
    <recommendedName>
        <fullName evidence="5">DUF4408 domain-containing protein</fullName>
    </recommendedName>
</protein>
<dbReference type="AlphaFoldDB" id="A0A660KS21"/>
<dbReference type="Pfam" id="PF05553">
    <property type="entry name" value="DUF761"/>
    <property type="match status" value="1"/>
</dbReference>
<evidence type="ECO:0000256" key="1">
    <source>
        <dbReference type="SAM" id="MobiDB-lite"/>
    </source>
</evidence>
<feature type="transmembrane region" description="Helical" evidence="2">
    <location>
        <begin position="32"/>
        <end position="52"/>
    </location>
</feature>
<feature type="compositionally biased region" description="Basic and acidic residues" evidence="1">
    <location>
        <begin position="297"/>
        <end position="307"/>
    </location>
</feature>
<feature type="compositionally biased region" description="Basic and acidic residues" evidence="1">
    <location>
        <begin position="444"/>
        <end position="467"/>
    </location>
</feature>
<keyword evidence="2" id="KW-1133">Transmembrane helix</keyword>
<feature type="compositionally biased region" description="Polar residues" evidence="1">
    <location>
        <begin position="475"/>
        <end position="486"/>
    </location>
</feature>
<evidence type="ECO:0000313" key="4">
    <source>
        <dbReference type="Proteomes" id="UP000327013"/>
    </source>
</evidence>
<feature type="region of interest" description="Disordered" evidence="1">
    <location>
        <begin position="1"/>
        <end position="23"/>
    </location>
</feature>
<dbReference type="Proteomes" id="UP000327013">
    <property type="component" value="Chromosome 4"/>
</dbReference>
<feature type="transmembrane region" description="Helical" evidence="2">
    <location>
        <begin position="64"/>
        <end position="86"/>
    </location>
</feature>
<feature type="compositionally biased region" description="Basic and acidic residues" evidence="1">
    <location>
        <begin position="404"/>
        <end position="413"/>
    </location>
</feature>
<evidence type="ECO:0008006" key="5">
    <source>
        <dbReference type="Google" id="ProtNLM"/>
    </source>
</evidence>
<evidence type="ECO:0000256" key="2">
    <source>
        <dbReference type="SAM" id="Phobius"/>
    </source>
</evidence>